<dbReference type="EMBL" id="WOCD01000003">
    <property type="protein sequence ID" value="MUH72664.1"/>
    <property type="molecule type" value="Genomic_DNA"/>
</dbReference>
<dbReference type="RefSeq" id="WP_155695823.1">
    <property type="nucleotide sequence ID" value="NZ_BAAAFQ010000004.1"/>
</dbReference>
<dbReference type="InterPro" id="IPR007433">
    <property type="entry name" value="DUF481"/>
</dbReference>
<accession>A0A6N8F921</accession>
<reference evidence="2 3" key="1">
    <citation type="submission" date="2019-11" db="EMBL/GenBank/DDBJ databases">
        <title>P. haliotis isolates from Z. marina roots.</title>
        <authorList>
            <person name="Cohen M."/>
            <person name="Jospin G."/>
            <person name="Eisen J.A."/>
            <person name="Coil D.A."/>
        </authorList>
    </citation>
    <scope>NUCLEOTIDE SEQUENCE [LARGE SCALE GENOMIC DNA]</scope>
    <source>
        <strain evidence="2 3">UCD-MCMsp1aY</strain>
    </source>
</reference>
<evidence type="ECO:0000313" key="3">
    <source>
        <dbReference type="Proteomes" id="UP000439994"/>
    </source>
</evidence>
<organism evidence="2 3">
    <name type="scientific">Psychrosphaera haliotis</name>
    <dbReference type="NCBI Taxonomy" id="555083"/>
    <lineage>
        <taxon>Bacteria</taxon>
        <taxon>Pseudomonadati</taxon>
        <taxon>Pseudomonadota</taxon>
        <taxon>Gammaproteobacteria</taxon>
        <taxon>Alteromonadales</taxon>
        <taxon>Pseudoalteromonadaceae</taxon>
        <taxon>Psychrosphaera</taxon>
    </lineage>
</organism>
<name>A0A6N8F921_9GAMM</name>
<dbReference type="AlphaFoldDB" id="A0A6N8F921"/>
<keyword evidence="1" id="KW-0732">Signal</keyword>
<dbReference type="Proteomes" id="UP000439994">
    <property type="component" value="Unassembled WGS sequence"/>
</dbReference>
<gene>
    <name evidence="2" type="ORF">GNP35_09280</name>
</gene>
<feature type="signal peptide" evidence="1">
    <location>
        <begin position="1"/>
        <end position="24"/>
    </location>
</feature>
<proteinExistence type="predicted"/>
<keyword evidence="3" id="KW-1185">Reference proteome</keyword>
<dbReference type="OrthoDB" id="5699508at2"/>
<evidence type="ECO:0000313" key="2">
    <source>
        <dbReference type="EMBL" id="MUH72664.1"/>
    </source>
</evidence>
<sequence>MKFNNTLITSAILSSLLISTGVSAIDETESLRQRSQDKHSFTSLSIDLSGKSGNSDKEDFSFGIYHSERRDQHFGFVMASRDYAKSNDVKSEDSSFLHARYNYYFSKTEAFEVFAQSNTDDFKSLESRNLVGVAYRKEFSEKTTAGLGIFQEQEEYNVNGQKVEFDQTRLSLYWVTTLPLANGAELSNTLYYQPDVTKFSDFRAYNRLAIKSKLTESLSLKFGLLVEHDSQPVLDVEKTDIKYQAGFSYEF</sequence>
<dbReference type="Pfam" id="PF04338">
    <property type="entry name" value="DUF481"/>
    <property type="match status" value="1"/>
</dbReference>
<evidence type="ECO:0000256" key="1">
    <source>
        <dbReference type="SAM" id="SignalP"/>
    </source>
</evidence>
<protein>
    <submittedName>
        <fullName evidence="2">DUF481 domain-containing protein</fullName>
    </submittedName>
</protein>
<comment type="caution">
    <text evidence="2">The sequence shown here is derived from an EMBL/GenBank/DDBJ whole genome shotgun (WGS) entry which is preliminary data.</text>
</comment>
<feature type="chain" id="PRO_5026785820" evidence="1">
    <location>
        <begin position="25"/>
        <end position="251"/>
    </location>
</feature>